<feature type="region of interest" description="Disordered" evidence="1">
    <location>
        <begin position="85"/>
        <end position="116"/>
    </location>
</feature>
<protein>
    <submittedName>
        <fullName evidence="2">Uncharacterized protein</fullName>
    </submittedName>
</protein>
<dbReference type="Proteomes" id="UP001314170">
    <property type="component" value="Unassembled WGS sequence"/>
</dbReference>
<keyword evidence="3" id="KW-1185">Reference proteome</keyword>
<name>A0AAV1RC96_9ROSI</name>
<evidence type="ECO:0000256" key="1">
    <source>
        <dbReference type="SAM" id="MobiDB-lite"/>
    </source>
</evidence>
<sequence>MDIIPVIFITTEKVESSDQVYVCRITLSSNSLGVLYGEDPLNINFNLVFLDLALIILITKMIRILLKPLKQPRVVSDVIIRSQKDRNKKHMENGPRVQRAKTRAQPRPPAKNHHVDDAMSASECQAIVSAIRGSTAA</sequence>
<dbReference type="EMBL" id="CAWUPB010000913">
    <property type="protein sequence ID" value="CAK7330407.1"/>
    <property type="molecule type" value="Genomic_DNA"/>
</dbReference>
<comment type="caution">
    <text evidence="2">The sequence shown here is derived from an EMBL/GenBank/DDBJ whole genome shotgun (WGS) entry which is preliminary data.</text>
</comment>
<reference evidence="2 3" key="1">
    <citation type="submission" date="2024-01" db="EMBL/GenBank/DDBJ databases">
        <authorList>
            <person name="Waweru B."/>
        </authorList>
    </citation>
    <scope>NUCLEOTIDE SEQUENCE [LARGE SCALE GENOMIC DNA]</scope>
</reference>
<dbReference type="AlphaFoldDB" id="A0AAV1RC96"/>
<evidence type="ECO:0000313" key="3">
    <source>
        <dbReference type="Proteomes" id="UP001314170"/>
    </source>
</evidence>
<accession>A0AAV1RC96</accession>
<proteinExistence type="predicted"/>
<evidence type="ECO:0000313" key="2">
    <source>
        <dbReference type="EMBL" id="CAK7330407.1"/>
    </source>
</evidence>
<organism evidence="2 3">
    <name type="scientific">Dovyalis caffra</name>
    <dbReference type="NCBI Taxonomy" id="77055"/>
    <lineage>
        <taxon>Eukaryota</taxon>
        <taxon>Viridiplantae</taxon>
        <taxon>Streptophyta</taxon>
        <taxon>Embryophyta</taxon>
        <taxon>Tracheophyta</taxon>
        <taxon>Spermatophyta</taxon>
        <taxon>Magnoliopsida</taxon>
        <taxon>eudicotyledons</taxon>
        <taxon>Gunneridae</taxon>
        <taxon>Pentapetalae</taxon>
        <taxon>rosids</taxon>
        <taxon>fabids</taxon>
        <taxon>Malpighiales</taxon>
        <taxon>Salicaceae</taxon>
        <taxon>Flacourtieae</taxon>
        <taxon>Dovyalis</taxon>
    </lineage>
</organism>
<gene>
    <name evidence="2" type="ORF">DCAF_LOCUS7941</name>
</gene>